<proteinExistence type="predicted"/>
<evidence type="ECO:0000313" key="3">
    <source>
        <dbReference type="Proteomes" id="UP000215256"/>
    </source>
</evidence>
<organism evidence="2 3">
    <name type="scientific">Ochrobactrum quorumnocens</name>
    <dbReference type="NCBI Taxonomy" id="271865"/>
    <lineage>
        <taxon>Bacteria</taxon>
        <taxon>Pseudomonadati</taxon>
        <taxon>Pseudomonadota</taxon>
        <taxon>Alphaproteobacteria</taxon>
        <taxon>Hyphomicrobiales</taxon>
        <taxon>Brucellaceae</taxon>
        <taxon>Brucella/Ochrobactrum group</taxon>
        <taxon>Ochrobactrum</taxon>
    </lineage>
</organism>
<name>A0A248UBB5_9HYPH</name>
<dbReference type="Proteomes" id="UP000215256">
    <property type="component" value="Chromosome 2"/>
</dbReference>
<reference evidence="2 3" key="1">
    <citation type="submission" date="2017-07" db="EMBL/GenBank/DDBJ databases">
        <title>Phylogenetic study on the rhizospheric bacterium Ochrobactrum sp. A44.</title>
        <authorList>
            <person name="Krzyzanowska D.M."/>
            <person name="Ossowicki A."/>
            <person name="Rajewska M."/>
            <person name="Maciag T."/>
            <person name="Kaczynski Z."/>
            <person name="Czerwicka M."/>
            <person name="Jafra S."/>
        </authorList>
    </citation>
    <scope>NUCLEOTIDE SEQUENCE [LARGE SCALE GENOMIC DNA]</scope>
    <source>
        <strain evidence="2 3">A44</strain>
    </source>
</reference>
<dbReference type="KEGG" id="och:CES85_4771"/>
<feature type="domain" description="Putative endonuclease Z1" evidence="1">
    <location>
        <begin position="397"/>
        <end position="626"/>
    </location>
</feature>
<dbReference type="OrthoDB" id="436461at2"/>
<gene>
    <name evidence="2" type="ORF">CES85_4771</name>
</gene>
<dbReference type="EMBL" id="CP022603">
    <property type="protein sequence ID" value="ASV83988.1"/>
    <property type="molecule type" value="Genomic_DNA"/>
</dbReference>
<dbReference type="SUPFAM" id="SSF52540">
    <property type="entry name" value="P-loop containing nucleoside triphosphate hydrolases"/>
    <property type="match status" value="1"/>
</dbReference>
<evidence type="ECO:0000259" key="1">
    <source>
        <dbReference type="Pfam" id="PF10593"/>
    </source>
</evidence>
<dbReference type="RefSeq" id="WP_095444846.1">
    <property type="nucleotide sequence ID" value="NZ_CP022603.1"/>
</dbReference>
<evidence type="ECO:0000313" key="2">
    <source>
        <dbReference type="EMBL" id="ASV83988.1"/>
    </source>
</evidence>
<sequence length="908" mass="101369">MTENYENLRMAVEPFIARAVLPTPETIRSWITQFRLVPDCQVDDADAERLARELEAQHGVSMKIGSVLVDREWAPWLESEKPTMDRYYWMRYRRLLVEKRFSGQVLAMLDAVTDRILGLMENPRKEGEWDRRGMVVGHVQSGKTANYTGLICKAADAGYKLIIVIAGIHNNLRNQTQLRIDEGFVGRDSARLGSTKGDRIIGVGRYDSSRHPWTFTTSVRDFNATGAGQGGGNLDSLSVPAVFVIKKNSSTLGILLEWLGNYNRKRGAKTISAPMLVIDDEADNASINIKHGKGAVSNINGQIRSLLKLFDRSCYIGYTATPFANIFIDPDTVDEMRGADLFPRNFIVSLDPPSNYFGANRVFLDQPKQIIRHIEDHDEILPLKHPRDTAITALPDSLLKAIRTFIVARAIRLVRGQQSAHNSMLVNASRFTDVQQQLRNEIHDTLEAIKASISVNGAQSERDALRDPEIRALHEVWQEEYSITSETEWSEVQAALHSSAAPISVVEVNSRSAGNLAYADHEGSGLNVIAVGGFSLSRGLTLEGLIVSYFLRNSMMYDTLMQMGRWFGYRPGYDDLCRVWMPEEAEGWYAHVAESIDELRDELRRMEAANATPEQFGLKVRSHPDTLLVTAKNKMGSGERLVVSIGLANSFVETAILHRTADKLKLNLTAAKNLAASLKEHSYPLTGAATVTGGRLVTGAPVAPVLQFLKEFQNHEGALLTDGDPLQRYILARADDELKSWDILVAGVERGNEDTVDDNLGITLNRQRRTAGKQSNSKTLHITNKQRVASRGVEATGLEADEIASARSDYLARLEQDGKLPAEGEPVNFPDKIYRAVRRRPLLIVHLLRIDPESDKVADDPQPVVAYSISFPRTAREEDTVEYIVNTTWIREHFRNEGDEEEMAGDEQ</sequence>
<dbReference type="Pfam" id="PF10593">
    <property type="entry name" value="Z1"/>
    <property type="match status" value="1"/>
</dbReference>
<dbReference type="InterPro" id="IPR027417">
    <property type="entry name" value="P-loop_NTPase"/>
</dbReference>
<dbReference type="InterPro" id="IPR018310">
    <property type="entry name" value="Put_endonuclease_Z1-dom"/>
</dbReference>
<accession>A0A248UBB5</accession>
<dbReference type="AlphaFoldDB" id="A0A248UBB5"/>
<protein>
    <submittedName>
        <fullName evidence="2">Z1 domain protein</fullName>
    </submittedName>
</protein>